<dbReference type="Proteomes" id="UP000812440">
    <property type="component" value="Unassembled WGS sequence"/>
</dbReference>
<reference evidence="2" key="1">
    <citation type="thesis" date="2020" institute="ProQuest LLC" country="789 East Eisenhower Parkway, Ann Arbor, MI, USA">
        <title>Comparative Genomics and Chromosome Evolution.</title>
        <authorList>
            <person name="Mudd A.B."/>
        </authorList>
    </citation>
    <scope>NUCLEOTIDE SEQUENCE</scope>
    <source>
        <strain evidence="2">Female2</strain>
        <tissue evidence="2">Blood</tissue>
    </source>
</reference>
<gene>
    <name evidence="2" type="ORF">GDO86_018050</name>
</gene>
<evidence type="ECO:0000313" key="3">
    <source>
        <dbReference type="Proteomes" id="UP000812440"/>
    </source>
</evidence>
<protein>
    <submittedName>
        <fullName evidence="2">Uncharacterized protein</fullName>
    </submittedName>
</protein>
<dbReference type="AlphaFoldDB" id="A0A8T2IHY0"/>
<accession>A0A8T2IHY0</accession>
<keyword evidence="3" id="KW-1185">Reference proteome</keyword>
<evidence type="ECO:0000256" key="1">
    <source>
        <dbReference type="SAM" id="MobiDB-lite"/>
    </source>
</evidence>
<proteinExistence type="predicted"/>
<name>A0A8T2IHY0_9PIPI</name>
<organism evidence="2 3">
    <name type="scientific">Hymenochirus boettgeri</name>
    <name type="common">Congo dwarf clawed frog</name>
    <dbReference type="NCBI Taxonomy" id="247094"/>
    <lineage>
        <taxon>Eukaryota</taxon>
        <taxon>Metazoa</taxon>
        <taxon>Chordata</taxon>
        <taxon>Craniata</taxon>
        <taxon>Vertebrata</taxon>
        <taxon>Euteleostomi</taxon>
        <taxon>Amphibia</taxon>
        <taxon>Batrachia</taxon>
        <taxon>Anura</taxon>
        <taxon>Pipoidea</taxon>
        <taxon>Pipidae</taxon>
        <taxon>Pipinae</taxon>
        <taxon>Hymenochirus</taxon>
    </lineage>
</organism>
<dbReference type="PROSITE" id="PS51257">
    <property type="entry name" value="PROKAR_LIPOPROTEIN"/>
    <property type="match status" value="1"/>
</dbReference>
<feature type="non-terminal residue" evidence="2">
    <location>
        <position position="1"/>
    </location>
</feature>
<feature type="region of interest" description="Disordered" evidence="1">
    <location>
        <begin position="55"/>
        <end position="77"/>
    </location>
</feature>
<sequence>MVLNRPLLLPACTLCVGGASPHGSFACSWTSILSVPATARIPRTGPAISQIKMEKEEPDWEDHLDPMESSAGPLTDR</sequence>
<evidence type="ECO:0000313" key="2">
    <source>
        <dbReference type="EMBL" id="KAG8431592.1"/>
    </source>
</evidence>
<comment type="caution">
    <text evidence="2">The sequence shown here is derived from an EMBL/GenBank/DDBJ whole genome shotgun (WGS) entry which is preliminary data.</text>
</comment>
<dbReference type="EMBL" id="JAACNH010000126">
    <property type="protein sequence ID" value="KAG8431592.1"/>
    <property type="molecule type" value="Genomic_DNA"/>
</dbReference>